<proteinExistence type="predicted"/>
<dbReference type="EMBL" id="BMAW01041576">
    <property type="protein sequence ID" value="GFS29639.1"/>
    <property type="molecule type" value="Genomic_DNA"/>
</dbReference>
<evidence type="ECO:0000256" key="2">
    <source>
        <dbReference type="ARBA" id="ARBA00022729"/>
    </source>
</evidence>
<name>A0A8X6M6G2_NEPPI</name>
<keyword evidence="5" id="KW-0325">Glycoprotein</keyword>
<dbReference type="CDD" id="cd00033">
    <property type="entry name" value="CCP"/>
    <property type="match status" value="2"/>
</dbReference>
<evidence type="ECO:0000256" key="5">
    <source>
        <dbReference type="ARBA" id="ARBA00023180"/>
    </source>
</evidence>
<keyword evidence="4 6" id="KW-1015">Disulfide bond</keyword>
<feature type="domain" description="Sushi" evidence="9">
    <location>
        <begin position="92"/>
        <end position="149"/>
    </location>
</feature>
<protein>
    <submittedName>
        <fullName evidence="10">Sushi, von Willebrand factor type A, EGF and pentraxin domain-containing protein 1</fullName>
    </submittedName>
</protein>
<evidence type="ECO:0000313" key="10">
    <source>
        <dbReference type="EMBL" id="GFS29639.1"/>
    </source>
</evidence>
<feature type="compositionally biased region" description="Polar residues" evidence="7">
    <location>
        <begin position="174"/>
        <end position="206"/>
    </location>
</feature>
<sequence length="391" mass="44232">MIISSQVLLVIKTSLIVISLPIYEASRPRQRQEPCSPFPHATLENGKITSIGAQKYLFRCDPGYFLTSPQQVRCYKGNWTSLKKPHCSKIEGQCDDPPPIPGGKILGDMKFVGSVIHYMCDPGFILMGDGMRSCLQSGHWSGITPVCMDESEPVQQVAQRLKKGFVMEMGSHSTDISQDFQNGTDVIPSSSGYVDISKNSGNSLPKDQSESKDEYEFSPVDINFPPTNRRFMRKHKLRHKMKRKNIKFEPRLNAIAENTEGEKEAEAESSGEEFSGEIISLYEQENSQINISCYKAHSHKNSLTESFNSEVQERNNSSILTVIKEGFERPSRRKKSRGGAKSRKVFSRVEASGRTRSKMFVRKRKRGRMGNRSHVKARYLEARDIINSRSH</sequence>
<dbReference type="Pfam" id="PF00084">
    <property type="entry name" value="Sushi"/>
    <property type="match status" value="2"/>
</dbReference>
<evidence type="ECO:0000256" key="1">
    <source>
        <dbReference type="ARBA" id="ARBA00022659"/>
    </source>
</evidence>
<dbReference type="PANTHER" id="PTHR46393:SF7">
    <property type="entry name" value="COMPLEMENT C2"/>
    <property type="match status" value="1"/>
</dbReference>
<evidence type="ECO:0000256" key="3">
    <source>
        <dbReference type="ARBA" id="ARBA00022737"/>
    </source>
</evidence>
<keyword evidence="3" id="KW-0677">Repeat</keyword>
<feature type="chain" id="PRO_5036471485" evidence="8">
    <location>
        <begin position="26"/>
        <end position="391"/>
    </location>
</feature>
<dbReference type="InterPro" id="IPR000436">
    <property type="entry name" value="Sushi_SCR_CCP_dom"/>
</dbReference>
<feature type="disulfide bond" evidence="6">
    <location>
        <begin position="120"/>
        <end position="147"/>
    </location>
</feature>
<dbReference type="InterPro" id="IPR035976">
    <property type="entry name" value="Sushi/SCR/CCP_sf"/>
</dbReference>
<comment type="caution">
    <text evidence="10">The sequence shown here is derived from an EMBL/GenBank/DDBJ whole genome shotgun (WGS) entry which is preliminary data.</text>
</comment>
<organism evidence="10 11">
    <name type="scientific">Nephila pilipes</name>
    <name type="common">Giant wood spider</name>
    <name type="synonym">Nephila maculata</name>
    <dbReference type="NCBI Taxonomy" id="299642"/>
    <lineage>
        <taxon>Eukaryota</taxon>
        <taxon>Metazoa</taxon>
        <taxon>Ecdysozoa</taxon>
        <taxon>Arthropoda</taxon>
        <taxon>Chelicerata</taxon>
        <taxon>Arachnida</taxon>
        <taxon>Araneae</taxon>
        <taxon>Araneomorphae</taxon>
        <taxon>Entelegynae</taxon>
        <taxon>Araneoidea</taxon>
        <taxon>Nephilidae</taxon>
        <taxon>Nephila</taxon>
    </lineage>
</organism>
<feature type="region of interest" description="Disordered" evidence="7">
    <location>
        <begin position="174"/>
        <end position="220"/>
    </location>
</feature>
<dbReference type="Proteomes" id="UP000887013">
    <property type="component" value="Unassembled WGS sequence"/>
</dbReference>
<keyword evidence="11" id="KW-1185">Reference proteome</keyword>
<comment type="caution">
    <text evidence="6">Lacks conserved residue(s) required for the propagation of feature annotation.</text>
</comment>
<dbReference type="PANTHER" id="PTHR46393">
    <property type="entry name" value="SUSHI DOMAIN-CONTAINING PROTEIN"/>
    <property type="match status" value="1"/>
</dbReference>
<evidence type="ECO:0000259" key="9">
    <source>
        <dbReference type="PROSITE" id="PS50923"/>
    </source>
</evidence>
<evidence type="ECO:0000256" key="8">
    <source>
        <dbReference type="SAM" id="SignalP"/>
    </source>
</evidence>
<feature type="region of interest" description="Disordered" evidence="7">
    <location>
        <begin position="328"/>
        <end position="356"/>
    </location>
</feature>
<keyword evidence="2 8" id="KW-0732">Signal</keyword>
<evidence type="ECO:0000256" key="7">
    <source>
        <dbReference type="SAM" id="MobiDB-lite"/>
    </source>
</evidence>
<dbReference type="AlphaFoldDB" id="A0A8X6M6G2"/>
<accession>A0A8X6M6G2</accession>
<dbReference type="SMART" id="SM00032">
    <property type="entry name" value="CCP"/>
    <property type="match status" value="2"/>
</dbReference>
<dbReference type="Gene3D" id="2.10.70.10">
    <property type="entry name" value="Complement Module, domain 1"/>
    <property type="match status" value="2"/>
</dbReference>
<feature type="signal peptide" evidence="8">
    <location>
        <begin position="1"/>
        <end position="25"/>
    </location>
</feature>
<feature type="compositionally biased region" description="Basic residues" evidence="7">
    <location>
        <begin position="331"/>
        <end position="346"/>
    </location>
</feature>
<dbReference type="PROSITE" id="PS50923">
    <property type="entry name" value="SUSHI"/>
    <property type="match status" value="2"/>
</dbReference>
<evidence type="ECO:0000313" key="11">
    <source>
        <dbReference type="Proteomes" id="UP000887013"/>
    </source>
</evidence>
<dbReference type="SUPFAM" id="SSF57535">
    <property type="entry name" value="Complement control module/SCR domain"/>
    <property type="match status" value="2"/>
</dbReference>
<gene>
    <name evidence="10" type="primary">NCL1_31624</name>
    <name evidence="10" type="ORF">NPIL_414822</name>
</gene>
<feature type="domain" description="Sushi" evidence="9">
    <location>
        <begin position="33"/>
        <end position="89"/>
    </location>
</feature>
<reference evidence="10" key="1">
    <citation type="submission" date="2020-08" db="EMBL/GenBank/DDBJ databases">
        <title>Multicomponent nature underlies the extraordinary mechanical properties of spider dragline silk.</title>
        <authorList>
            <person name="Kono N."/>
            <person name="Nakamura H."/>
            <person name="Mori M."/>
            <person name="Yoshida Y."/>
            <person name="Ohtoshi R."/>
            <person name="Malay A.D."/>
            <person name="Moran D.A.P."/>
            <person name="Tomita M."/>
            <person name="Numata K."/>
            <person name="Arakawa K."/>
        </authorList>
    </citation>
    <scope>NUCLEOTIDE SEQUENCE</scope>
</reference>
<evidence type="ECO:0000256" key="6">
    <source>
        <dbReference type="PROSITE-ProRule" id="PRU00302"/>
    </source>
</evidence>
<feature type="disulfide bond" evidence="6">
    <location>
        <begin position="60"/>
        <end position="87"/>
    </location>
</feature>
<evidence type="ECO:0000256" key="4">
    <source>
        <dbReference type="ARBA" id="ARBA00023157"/>
    </source>
</evidence>
<dbReference type="OrthoDB" id="6508331at2759"/>
<keyword evidence="1 6" id="KW-0768">Sushi</keyword>